<dbReference type="InterPro" id="IPR052958">
    <property type="entry name" value="IFN-induced_PKR_regulator"/>
</dbReference>
<accession>A0AAN7P3G8</accession>
<dbReference type="EMBL" id="JARPUR010000006">
    <property type="protein sequence ID" value="KAK4874583.1"/>
    <property type="molecule type" value="Genomic_DNA"/>
</dbReference>
<gene>
    <name evidence="2" type="ORF">RN001_013943</name>
</gene>
<dbReference type="GO" id="GO:0046983">
    <property type="term" value="F:protein dimerization activity"/>
    <property type="evidence" value="ECO:0007669"/>
    <property type="project" value="InterPro"/>
</dbReference>
<dbReference type="InterPro" id="IPR008906">
    <property type="entry name" value="HATC_C_dom"/>
</dbReference>
<dbReference type="Pfam" id="PF05699">
    <property type="entry name" value="Dimer_Tnp_hAT"/>
    <property type="match status" value="1"/>
</dbReference>
<reference evidence="3" key="1">
    <citation type="submission" date="2023-01" db="EMBL/GenBank/DDBJ databases">
        <title>Key to firefly adult light organ development and bioluminescence: homeobox transcription factors regulate luciferase expression and transportation to peroxisome.</title>
        <authorList>
            <person name="Fu X."/>
        </authorList>
    </citation>
    <scope>NUCLEOTIDE SEQUENCE [LARGE SCALE GENOMIC DNA]</scope>
</reference>
<protein>
    <recommendedName>
        <fullName evidence="1">HAT C-terminal dimerisation domain-containing protein</fullName>
    </recommendedName>
</protein>
<dbReference type="PANTHER" id="PTHR46289">
    <property type="entry name" value="52 KDA REPRESSOR OF THE INHIBITOR OF THE PROTEIN KINASE-LIKE PROTEIN-RELATED"/>
    <property type="match status" value="1"/>
</dbReference>
<name>A0AAN7P3G8_9COLE</name>
<keyword evidence="3" id="KW-1185">Reference proteome</keyword>
<organism evidence="2 3">
    <name type="scientific">Aquatica leii</name>
    <dbReference type="NCBI Taxonomy" id="1421715"/>
    <lineage>
        <taxon>Eukaryota</taxon>
        <taxon>Metazoa</taxon>
        <taxon>Ecdysozoa</taxon>
        <taxon>Arthropoda</taxon>
        <taxon>Hexapoda</taxon>
        <taxon>Insecta</taxon>
        <taxon>Pterygota</taxon>
        <taxon>Neoptera</taxon>
        <taxon>Endopterygota</taxon>
        <taxon>Coleoptera</taxon>
        <taxon>Polyphaga</taxon>
        <taxon>Elateriformia</taxon>
        <taxon>Elateroidea</taxon>
        <taxon>Lampyridae</taxon>
        <taxon>Luciolinae</taxon>
        <taxon>Aquatica</taxon>
    </lineage>
</organism>
<evidence type="ECO:0000259" key="1">
    <source>
        <dbReference type="Pfam" id="PF05699"/>
    </source>
</evidence>
<sequence length="131" mass="15519">MRDSNYFLLTLIISRIYEILINLKIILKTNNWNYVKHLLNDKTRNKRDITAVEFKELQYLQKFDEKVITPPEETLNYITTNNLVDFFPNAGIIFRILLTMPVSVATTERSFSKLKIIKNYLRSTMGQNRLT</sequence>
<proteinExistence type="predicted"/>
<dbReference type="AlphaFoldDB" id="A0AAN7P3G8"/>
<dbReference type="Proteomes" id="UP001353858">
    <property type="component" value="Unassembled WGS sequence"/>
</dbReference>
<dbReference type="PANTHER" id="PTHR46289:SF14">
    <property type="entry name" value="DUF4371 DOMAIN-CONTAINING PROTEIN"/>
    <property type="match status" value="1"/>
</dbReference>
<evidence type="ECO:0000313" key="3">
    <source>
        <dbReference type="Proteomes" id="UP001353858"/>
    </source>
</evidence>
<comment type="caution">
    <text evidence="2">The sequence shown here is derived from an EMBL/GenBank/DDBJ whole genome shotgun (WGS) entry which is preliminary data.</text>
</comment>
<feature type="domain" description="HAT C-terminal dimerisation" evidence="1">
    <location>
        <begin position="71"/>
        <end position="131"/>
    </location>
</feature>
<evidence type="ECO:0000313" key="2">
    <source>
        <dbReference type="EMBL" id="KAK4874583.1"/>
    </source>
</evidence>